<accession>A0A939PBD9</accession>
<keyword evidence="2" id="KW-0238">DNA-binding</keyword>
<protein>
    <submittedName>
        <fullName evidence="5">FadR family transcriptional regulator</fullName>
    </submittedName>
</protein>
<name>A0A939PBD9_9ACTN</name>
<dbReference type="InterPro" id="IPR011711">
    <property type="entry name" value="GntR_C"/>
</dbReference>
<dbReference type="GO" id="GO:0003677">
    <property type="term" value="F:DNA binding"/>
    <property type="evidence" value="ECO:0007669"/>
    <property type="project" value="UniProtKB-KW"/>
</dbReference>
<dbReference type="EMBL" id="JAGEOJ010000008">
    <property type="protein sequence ID" value="MBO2449505.1"/>
    <property type="molecule type" value="Genomic_DNA"/>
</dbReference>
<dbReference type="AlphaFoldDB" id="A0A939PBD9"/>
<sequence>MAISEDVIEKIKAMIISGEIRPGERLPREPDLAERLGVGRNTLREAVRALIAMQILVIKRGDGTYVSSLEPHLLLENLAFAADVSSGRTAQQLLQVRRLLEPQATALAASLVTDGDLRTLQKILDRCGAATNPEEFVAHDSEFHRTIADIVGNPVLSTLLSTLSTHTQRVRVLRGAKATDALSTAHREHQAILRALAARDPQLAASTSAVHIAAVEQWVQDASED</sequence>
<evidence type="ECO:0000256" key="2">
    <source>
        <dbReference type="ARBA" id="ARBA00023125"/>
    </source>
</evidence>
<evidence type="ECO:0000256" key="3">
    <source>
        <dbReference type="ARBA" id="ARBA00023163"/>
    </source>
</evidence>
<dbReference type="Gene3D" id="1.20.120.530">
    <property type="entry name" value="GntR ligand-binding domain-like"/>
    <property type="match status" value="1"/>
</dbReference>
<keyword evidence="1" id="KW-0805">Transcription regulation</keyword>
<dbReference type="CDD" id="cd07377">
    <property type="entry name" value="WHTH_GntR"/>
    <property type="match status" value="1"/>
</dbReference>
<dbReference type="SUPFAM" id="SSF46785">
    <property type="entry name" value="Winged helix' DNA-binding domain"/>
    <property type="match status" value="1"/>
</dbReference>
<dbReference type="Pfam" id="PF07729">
    <property type="entry name" value="FCD"/>
    <property type="match status" value="1"/>
</dbReference>
<dbReference type="Pfam" id="PF00392">
    <property type="entry name" value="GntR"/>
    <property type="match status" value="1"/>
</dbReference>
<dbReference type="SUPFAM" id="SSF48008">
    <property type="entry name" value="GntR ligand-binding domain-like"/>
    <property type="match status" value="1"/>
</dbReference>
<proteinExistence type="predicted"/>
<evidence type="ECO:0000313" key="5">
    <source>
        <dbReference type="EMBL" id="MBO2449505.1"/>
    </source>
</evidence>
<dbReference type="SMART" id="SM00895">
    <property type="entry name" value="FCD"/>
    <property type="match status" value="1"/>
</dbReference>
<dbReference type="GO" id="GO:0003700">
    <property type="term" value="F:DNA-binding transcription factor activity"/>
    <property type="evidence" value="ECO:0007669"/>
    <property type="project" value="InterPro"/>
</dbReference>
<gene>
    <name evidence="5" type="ORF">J4573_20560</name>
</gene>
<keyword evidence="6" id="KW-1185">Reference proteome</keyword>
<dbReference type="PANTHER" id="PTHR43537:SF5">
    <property type="entry name" value="UXU OPERON TRANSCRIPTIONAL REGULATOR"/>
    <property type="match status" value="1"/>
</dbReference>
<dbReference type="RefSeq" id="WP_208257395.1">
    <property type="nucleotide sequence ID" value="NZ_JAGEOJ010000008.1"/>
</dbReference>
<evidence type="ECO:0000256" key="1">
    <source>
        <dbReference type="ARBA" id="ARBA00023015"/>
    </source>
</evidence>
<organism evidence="5 6">
    <name type="scientific">Actinomadura barringtoniae</name>
    <dbReference type="NCBI Taxonomy" id="1427535"/>
    <lineage>
        <taxon>Bacteria</taxon>
        <taxon>Bacillati</taxon>
        <taxon>Actinomycetota</taxon>
        <taxon>Actinomycetes</taxon>
        <taxon>Streptosporangiales</taxon>
        <taxon>Thermomonosporaceae</taxon>
        <taxon>Actinomadura</taxon>
    </lineage>
</organism>
<dbReference type="InterPro" id="IPR000524">
    <property type="entry name" value="Tscrpt_reg_HTH_GntR"/>
</dbReference>
<comment type="caution">
    <text evidence="5">The sequence shown here is derived from an EMBL/GenBank/DDBJ whole genome shotgun (WGS) entry which is preliminary data.</text>
</comment>
<dbReference type="PRINTS" id="PR00035">
    <property type="entry name" value="HTHGNTR"/>
</dbReference>
<feature type="domain" description="HTH gntR-type" evidence="4">
    <location>
        <begin position="1"/>
        <end position="69"/>
    </location>
</feature>
<evidence type="ECO:0000259" key="4">
    <source>
        <dbReference type="PROSITE" id="PS50949"/>
    </source>
</evidence>
<reference evidence="5" key="1">
    <citation type="submission" date="2021-03" db="EMBL/GenBank/DDBJ databases">
        <authorList>
            <person name="Kanchanasin P."/>
            <person name="Saeng-In P."/>
            <person name="Phongsopitanun W."/>
            <person name="Yuki M."/>
            <person name="Kudo T."/>
            <person name="Ohkuma M."/>
            <person name="Tanasupawat S."/>
        </authorList>
    </citation>
    <scope>NUCLEOTIDE SEQUENCE</scope>
    <source>
        <strain evidence="5">GKU 128</strain>
    </source>
</reference>
<dbReference type="Proteomes" id="UP000669179">
    <property type="component" value="Unassembled WGS sequence"/>
</dbReference>
<dbReference type="Gene3D" id="1.10.10.10">
    <property type="entry name" value="Winged helix-like DNA-binding domain superfamily/Winged helix DNA-binding domain"/>
    <property type="match status" value="1"/>
</dbReference>
<dbReference type="InterPro" id="IPR036388">
    <property type="entry name" value="WH-like_DNA-bd_sf"/>
</dbReference>
<dbReference type="PROSITE" id="PS50949">
    <property type="entry name" value="HTH_GNTR"/>
    <property type="match status" value="1"/>
</dbReference>
<keyword evidence="3" id="KW-0804">Transcription</keyword>
<dbReference type="PANTHER" id="PTHR43537">
    <property type="entry name" value="TRANSCRIPTIONAL REGULATOR, GNTR FAMILY"/>
    <property type="match status" value="1"/>
</dbReference>
<dbReference type="InterPro" id="IPR008920">
    <property type="entry name" value="TF_FadR/GntR_C"/>
</dbReference>
<dbReference type="InterPro" id="IPR036390">
    <property type="entry name" value="WH_DNA-bd_sf"/>
</dbReference>
<dbReference type="SMART" id="SM00345">
    <property type="entry name" value="HTH_GNTR"/>
    <property type="match status" value="1"/>
</dbReference>
<evidence type="ECO:0000313" key="6">
    <source>
        <dbReference type="Proteomes" id="UP000669179"/>
    </source>
</evidence>